<dbReference type="InterPro" id="IPR036259">
    <property type="entry name" value="MFS_trans_sf"/>
</dbReference>
<dbReference type="OrthoDB" id="9775268at2"/>
<comment type="subcellular location">
    <subcellularLocation>
        <location evidence="1">Cell membrane</location>
        <topology evidence="1">Multi-pass membrane protein</topology>
    </subcellularLocation>
</comment>
<feature type="transmembrane region" description="Helical" evidence="7">
    <location>
        <begin position="348"/>
        <end position="368"/>
    </location>
</feature>
<dbReference type="PANTHER" id="PTHR23513:SF6">
    <property type="entry name" value="MAJOR FACILITATOR SUPERFAMILY ASSOCIATED DOMAIN-CONTAINING PROTEIN"/>
    <property type="match status" value="1"/>
</dbReference>
<dbReference type="Proteomes" id="UP000192660">
    <property type="component" value="Unassembled WGS sequence"/>
</dbReference>
<dbReference type="InterPro" id="IPR010290">
    <property type="entry name" value="TM_effector"/>
</dbReference>
<evidence type="ECO:0000313" key="9">
    <source>
        <dbReference type="EMBL" id="SMC05872.1"/>
    </source>
</evidence>
<dbReference type="RefSeq" id="WP_020373668.1">
    <property type="nucleotide sequence ID" value="NZ_FWWY01000001.1"/>
</dbReference>
<dbReference type="AlphaFoldDB" id="A0A1W1WI51"/>
<evidence type="ECO:0000256" key="7">
    <source>
        <dbReference type="SAM" id="Phobius"/>
    </source>
</evidence>
<organism evidence="9 10">
    <name type="scientific">Sulfobacillus thermosulfidooxidans (strain DSM 9293 / VKM B-1269 / AT-1)</name>
    <dbReference type="NCBI Taxonomy" id="929705"/>
    <lineage>
        <taxon>Bacteria</taxon>
        <taxon>Bacillati</taxon>
        <taxon>Bacillota</taxon>
        <taxon>Clostridia</taxon>
        <taxon>Eubacteriales</taxon>
        <taxon>Clostridiales Family XVII. Incertae Sedis</taxon>
        <taxon>Sulfobacillus</taxon>
    </lineage>
</organism>
<proteinExistence type="predicted"/>
<evidence type="ECO:0000313" key="10">
    <source>
        <dbReference type="Proteomes" id="UP000192660"/>
    </source>
</evidence>
<keyword evidence="6 7" id="KW-0472">Membrane</keyword>
<dbReference type="GO" id="GO:0005886">
    <property type="term" value="C:plasma membrane"/>
    <property type="evidence" value="ECO:0007669"/>
    <property type="project" value="UniProtKB-SubCell"/>
</dbReference>
<keyword evidence="2" id="KW-0813">Transport</keyword>
<feature type="transmembrane region" description="Helical" evidence="7">
    <location>
        <begin position="90"/>
        <end position="113"/>
    </location>
</feature>
<feature type="transmembrane region" description="Helical" evidence="7">
    <location>
        <begin position="225"/>
        <end position="246"/>
    </location>
</feature>
<dbReference type="Pfam" id="PF05977">
    <property type="entry name" value="MFS_3"/>
    <property type="match status" value="1"/>
</dbReference>
<feature type="domain" description="Major facilitator superfamily (MFS) profile" evidence="8">
    <location>
        <begin position="164"/>
        <end position="413"/>
    </location>
</feature>
<protein>
    <submittedName>
        <fullName evidence="9">Na+/melibiose symporter</fullName>
    </submittedName>
</protein>
<name>A0A1W1WI51_SULTA</name>
<dbReference type="InterPro" id="IPR020846">
    <property type="entry name" value="MFS_dom"/>
</dbReference>
<feature type="transmembrane region" description="Helical" evidence="7">
    <location>
        <begin position="311"/>
        <end position="336"/>
    </location>
</feature>
<evidence type="ECO:0000256" key="1">
    <source>
        <dbReference type="ARBA" id="ARBA00004651"/>
    </source>
</evidence>
<evidence type="ECO:0000256" key="3">
    <source>
        <dbReference type="ARBA" id="ARBA00022475"/>
    </source>
</evidence>
<dbReference type="Gene3D" id="1.20.1250.20">
    <property type="entry name" value="MFS general substrate transporter like domains"/>
    <property type="match status" value="1"/>
</dbReference>
<sequence length="413" mass="45082">MLASRRLWKHPQFIVLISGQWVSQVGNALFLMGVSWFILSTTHNRTDLGYVLGTAGIAGLMGIVSGVFADRWNHRRTLVLTDWLRAVLSVSLVALFWFHDLHLVLLAVILFLLNLLETLFNAAEMAYLPEVTGQDLYPEANSVNQSSSALSQLVGLGTGGWLLALGGPSLLFLLNGISFGVSALSLLITRPNTRSMQYVSSHHRIREDLIEGLQIIWQSAFLRRLIPLTIAINFVLTPISIMDVAWVRQILHRGAVSYGFFSVAFLIGVIVGSFFASSLHKNWEMSKTIMGSFVVLGTAFVSMTLYPRLWASLLCLLLAGITVGIINTLLSTQIVLMTAPEVRGRIGGIVSTGMSMATPLGEIFVGWASGVLGLIWLFRLAGLLIMALASGFIGLPTPQPLEIDPSSHRDLSP</sequence>
<reference evidence="10" key="1">
    <citation type="submission" date="2017-04" db="EMBL/GenBank/DDBJ databases">
        <authorList>
            <person name="Varghese N."/>
            <person name="Submissions S."/>
        </authorList>
    </citation>
    <scope>NUCLEOTIDE SEQUENCE [LARGE SCALE GENOMIC DNA]</scope>
    <source>
        <strain evidence="10">DSM 9293</strain>
    </source>
</reference>
<evidence type="ECO:0000256" key="4">
    <source>
        <dbReference type="ARBA" id="ARBA00022692"/>
    </source>
</evidence>
<keyword evidence="4 7" id="KW-0812">Transmembrane</keyword>
<evidence type="ECO:0000256" key="5">
    <source>
        <dbReference type="ARBA" id="ARBA00022989"/>
    </source>
</evidence>
<dbReference type="GO" id="GO:0022857">
    <property type="term" value="F:transmembrane transporter activity"/>
    <property type="evidence" value="ECO:0007669"/>
    <property type="project" value="InterPro"/>
</dbReference>
<accession>A0A1W1WI51</accession>
<evidence type="ECO:0000256" key="2">
    <source>
        <dbReference type="ARBA" id="ARBA00022448"/>
    </source>
</evidence>
<keyword evidence="10" id="KW-1185">Reference proteome</keyword>
<dbReference type="EMBL" id="FWWY01000001">
    <property type="protein sequence ID" value="SMC05872.1"/>
    <property type="molecule type" value="Genomic_DNA"/>
</dbReference>
<dbReference type="PROSITE" id="PS50850">
    <property type="entry name" value="MFS"/>
    <property type="match status" value="1"/>
</dbReference>
<dbReference type="CDD" id="cd06173">
    <property type="entry name" value="MFS_MefA_like"/>
    <property type="match status" value="1"/>
</dbReference>
<feature type="transmembrane region" description="Helical" evidence="7">
    <location>
        <begin position="50"/>
        <end position="69"/>
    </location>
</feature>
<dbReference type="SUPFAM" id="SSF103473">
    <property type="entry name" value="MFS general substrate transporter"/>
    <property type="match status" value="1"/>
</dbReference>
<feature type="transmembrane region" description="Helical" evidence="7">
    <location>
        <begin position="12"/>
        <end position="38"/>
    </location>
</feature>
<feature type="transmembrane region" description="Helical" evidence="7">
    <location>
        <begin position="258"/>
        <end position="276"/>
    </location>
</feature>
<keyword evidence="3" id="KW-1003">Cell membrane</keyword>
<evidence type="ECO:0000259" key="8">
    <source>
        <dbReference type="PROSITE" id="PS50850"/>
    </source>
</evidence>
<keyword evidence="5 7" id="KW-1133">Transmembrane helix</keyword>
<feature type="transmembrane region" description="Helical" evidence="7">
    <location>
        <begin position="161"/>
        <end position="188"/>
    </location>
</feature>
<evidence type="ECO:0000256" key="6">
    <source>
        <dbReference type="ARBA" id="ARBA00023136"/>
    </source>
</evidence>
<feature type="transmembrane region" description="Helical" evidence="7">
    <location>
        <begin position="374"/>
        <end position="395"/>
    </location>
</feature>
<gene>
    <name evidence="9" type="ORF">SAMN00768000_2504</name>
</gene>
<dbReference type="PANTHER" id="PTHR23513">
    <property type="entry name" value="INTEGRAL MEMBRANE EFFLUX PROTEIN-RELATED"/>
    <property type="match status" value="1"/>
</dbReference>